<dbReference type="Proteomes" id="UP001153269">
    <property type="component" value="Unassembled WGS sequence"/>
</dbReference>
<dbReference type="EMBL" id="CADEAL010004058">
    <property type="protein sequence ID" value="CAB1450568.1"/>
    <property type="molecule type" value="Genomic_DNA"/>
</dbReference>
<accession>A0A9N7YZW4</accession>
<dbReference type="AlphaFoldDB" id="A0A9N7YZW4"/>
<evidence type="ECO:0000313" key="2">
    <source>
        <dbReference type="EMBL" id="CAB1450568.1"/>
    </source>
</evidence>
<protein>
    <submittedName>
        <fullName evidence="2">Uncharacterized protein</fullName>
    </submittedName>
</protein>
<feature type="region of interest" description="Disordered" evidence="1">
    <location>
        <begin position="57"/>
        <end position="89"/>
    </location>
</feature>
<keyword evidence="3" id="KW-1185">Reference proteome</keyword>
<evidence type="ECO:0000256" key="1">
    <source>
        <dbReference type="SAM" id="MobiDB-lite"/>
    </source>
</evidence>
<organism evidence="2 3">
    <name type="scientific">Pleuronectes platessa</name>
    <name type="common">European plaice</name>
    <dbReference type="NCBI Taxonomy" id="8262"/>
    <lineage>
        <taxon>Eukaryota</taxon>
        <taxon>Metazoa</taxon>
        <taxon>Chordata</taxon>
        <taxon>Craniata</taxon>
        <taxon>Vertebrata</taxon>
        <taxon>Euteleostomi</taxon>
        <taxon>Actinopterygii</taxon>
        <taxon>Neopterygii</taxon>
        <taxon>Teleostei</taxon>
        <taxon>Neoteleostei</taxon>
        <taxon>Acanthomorphata</taxon>
        <taxon>Carangaria</taxon>
        <taxon>Pleuronectiformes</taxon>
        <taxon>Pleuronectoidei</taxon>
        <taxon>Pleuronectidae</taxon>
        <taxon>Pleuronectes</taxon>
    </lineage>
</organism>
<proteinExistence type="predicted"/>
<sequence length="193" mass="21725">MKYQERASESRDTVKAERVLVEQPLSDRLLLNYGNSENHSFYGLSCSEISAAASSSEQKLQLTQRPRIAPQPEEEGAQPGHRATKPGADTQRVTHVQWVQNQSRQIEFCVNRDREIDQNRVIQTEGSRANLIGGTLHSFRVLARAAPGTRSRGVSQRFSVRCDRHKGLTWEWMGARGLALRLRHASASLPRPV</sequence>
<comment type="caution">
    <text evidence="2">The sequence shown here is derived from an EMBL/GenBank/DDBJ whole genome shotgun (WGS) entry which is preliminary data.</text>
</comment>
<evidence type="ECO:0000313" key="3">
    <source>
        <dbReference type="Proteomes" id="UP001153269"/>
    </source>
</evidence>
<reference evidence="2" key="1">
    <citation type="submission" date="2020-03" db="EMBL/GenBank/DDBJ databases">
        <authorList>
            <person name="Weist P."/>
        </authorList>
    </citation>
    <scope>NUCLEOTIDE SEQUENCE</scope>
</reference>
<name>A0A9N7YZW4_PLEPL</name>
<gene>
    <name evidence="2" type="ORF">PLEPLA_LOCUS38260</name>
</gene>